<dbReference type="Proteomes" id="UP000199053">
    <property type="component" value="Unassembled WGS sequence"/>
</dbReference>
<dbReference type="CDD" id="cd00158">
    <property type="entry name" value="RHOD"/>
    <property type="match status" value="1"/>
</dbReference>
<comment type="cofactor">
    <cofactor evidence="1">
        <name>FAD</name>
        <dbReference type="ChEBI" id="CHEBI:57692"/>
    </cofactor>
</comment>
<evidence type="ECO:0000259" key="7">
    <source>
        <dbReference type="PROSITE" id="PS50206"/>
    </source>
</evidence>
<evidence type="ECO:0000256" key="1">
    <source>
        <dbReference type="ARBA" id="ARBA00001974"/>
    </source>
</evidence>
<dbReference type="EMBL" id="FNGA01000003">
    <property type="protein sequence ID" value="SDL08892.1"/>
    <property type="molecule type" value="Genomic_DNA"/>
</dbReference>
<evidence type="ECO:0000256" key="3">
    <source>
        <dbReference type="ARBA" id="ARBA00022630"/>
    </source>
</evidence>
<evidence type="ECO:0000256" key="6">
    <source>
        <dbReference type="ARBA" id="ARBA00023284"/>
    </source>
</evidence>
<evidence type="ECO:0000313" key="8">
    <source>
        <dbReference type="EMBL" id="SDL08892.1"/>
    </source>
</evidence>
<dbReference type="InterPro" id="IPR050260">
    <property type="entry name" value="FAD-bd_OxRdtase"/>
</dbReference>
<dbReference type="PANTHER" id="PTHR43429:SF1">
    <property type="entry name" value="NAD(P)H SULFUR OXIDOREDUCTASE (COA-DEPENDENT)"/>
    <property type="match status" value="1"/>
</dbReference>
<dbReference type="SUPFAM" id="SSF51905">
    <property type="entry name" value="FAD/NAD(P)-binding domain"/>
    <property type="match status" value="1"/>
</dbReference>
<feature type="domain" description="Rhodanese" evidence="7">
    <location>
        <begin position="479"/>
        <end position="562"/>
    </location>
</feature>
<proteinExistence type="inferred from homology"/>
<reference evidence="9" key="1">
    <citation type="submission" date="2016-10" db="EMBL/GenBank/DDBJ databases">
        <authorList>
            <person name="Varghese N."/>
            <person name="Submissions S."/>
        </authorList>
    </citation>
    <scope>NUCLEOTIDE SEQUENCE [LARGE SCALE GENOMIC DNA]</scope>
    <source>
        <strain evidence="9">DSM 16995</strain>
    </source>
</reference>
<keyword evidence="6" id="KW-0676">Redox-active center</keyword>
<dbReference type="PANTHER" id="PTHR43429">
    <property type="entry name" value="PYRIDINE NUCLEOTIDE-DISULFIDE OXIDOREDUCTASE DOMAIN-CONTAINING"/>
    <property type="match status" value="1"/>
</dbReference>
<dbReference type="Pfam" id="PF00581">
    <property type="entry name" value="Rhodanese"/>
    <property type="match status" value="1"/>
</dbReference>
<evidence type="ECO:0000256" key="2">
    <source>
        <dbReference type="ARBA" id="ARBA00009130"/>
    </source>
</evidence>
<keyword evidence="3" id="KW-0285">Flavoprotein</keyword>
<dbReference type="Gene3D" id="3.50.50.60">
    <property type="entry name" value="FAD/NAD(P)-binding domain"/>
    <property type="match status" value="2"/>
</dbReference>
<keyword evidence="9" id="KW-1185">Reference proteome</keyword>
<name>A0A1G9H7M3_9BACT</name>
<protein>
    <submittedName>
        <fullName evidence="8">NADPH-dependent 2,4-dienoyl-CoA reductase, sulfur reductase</fullName>
    </submittedName>
</protein>
<evidence type="ECO:0000313" key="9">
    <source>
        <dbReference type="Proteomes" id="UP000199053"/>
    </source>
</evidence>
<dbReference type="SUPFAM" id="SSF52821">
    <property type="entry name" value="Rhodanese/Cell cycle control phosphatase"/>
    <property type="match status" value="1"/>
</dbReference>
<keyword evidence="4" id="KW-0274">FAD</keyword>
<dbReference type="OrthoDB" id="9769238at2"/>
<dbReference type="InterPro" id="IPR023753">
    <property type="entry name" value="FAD/NAD-binding_dom"/>
</dbReference>
<dbReference type="InterPro" id="IPR004099">
    <property type="entry name" value="Pyr_nucl-diS_OxRdtase_dimer"/>
</dbReference>
<dbReference type="Gene3D" id="3.40.250.10">
    <property type="entry name" value="Rhodanese-like domain"/>
    <property type="match status" value="1"/>
</dbReference>
<organism evidence="8 9">
    <name type="scientific">Maridesulfovibrio ferrireducens</name>
    <dbReference type="NCBI Taxonomy" id="246191"/>
    <lineage>
        <taxon>Bacteria</taxon>
        <taxon>Pseudomonadati</taxon>
        <taxon>Thermodesulfobacteriota</taxon>
        <taxon>Desulfovibrionia</taxon>
        <taxon>Desulfovibrionales</taxon>
        <taxon>Desulfovibrionaceae</taxon>
        <taxon>Maridesulfovibrio</taxon>
    </lineage>
</organism>
<evidence type="ECO:0000256" key="5">
    <source>
        <dbReference type="ARBA" id="ARBA00023002"/>
    </source>
</evidence>
<dbReference type="PRINTS" id="PR00411">
    <property type="entry name" value="PNDRDTASEI"/>
</dbReference>
<dbReference type="InterPro" id="IPR036188">
    <property type="entry name" value="FAD/NAD-bd_sf"/>
</dbReference>
<sequence>MSEHVVVIGAVALGPKAACRFKRLRQDAKVTLIDRDDVFSYGGCGIPYFVSGDVSEASALRATAFHMVRDEPFFKDIKGVEVLSSTEATKIDRDKKQVHITNLKTGDKSVLDYDQLVIGTGATPRKLNLPGENLENVYYVGNMHDAEKIKQGITQGKFSKAVVVGAGFIGLEMADAFSDMWGIETTVVEIFDQILPRMVSPVLAKMGQNHMQEQGVEFKLGQTVTRIEGDGKVERVVTPDGTIEADIVIISAGVLPNDKLARECGLDCSERGGILVDETMRTSDPDIFSGGDCVIIKNAVDDSPFYLPMGSMANRQGRVIGSNLAGRNEAFPAAAGSFVVKLFEKSIAGTGLSLASAKQAGFDAVSVMLIMADRAHFYPVRDMMILEMTVDKSTRRVLGLQGYASSGDAMVGRINAVAGMMKFKPTIEDVSNLEVAYSPPFSSAMDVLNAIANMADNALAGMNYGHGPDVFAKYWADRECGDYCFLDVREHADAEPFLEKYPEYWHNIPQGEIPARFKELPKDKKIVLVCNTGGRSYEAQVMLHGLGFDEVLNTQGGMAVIKAWGVDI</sequence>
<dbReference type="Pfam" id="PF02852">
    <property type="entry name" value="Pyr_redox_dim"/>
    <property type="match status" value="1"/>
</dbReference>
<dbReference type="AlphaFoldDB" id="A0A1G9H7M3"/>
<dbReference type="SUPFAM" id="SSF55424">
    <property type="entry name" value="FAD/NAD-linked reductases, dimerisation (C-terminal) domain"/>
    <property type="match status" value="1"/>
</dbReference>
<dbReference type="PROSITE" id="PS50206">
    <property type="entry name" value="RHODANESE_3"/>
    <property type="match status" value="1"/>
</dbReference>
<dbReference type="InterPro" id="IPR016156">
    <property type="entry name" value="FAD/NAD-linked_Rdtase_dimer_sf"/>
</dbReference>
<comment type="similarity">
    <text evidence="2">Belongs to the class-III pyridine nucleotide-disulfide oxidoreductase family.</text>
</comment>
<dbReference type="Pfam" id="PF07992">
    <property type="entry name" value="Pyr_redox_2"/>
    <property type="match status" value="1"/>
</dbReference>
<dbReference type="RefSeq" id="WP_092160767.1">
    <property type="nucleotide sequence ID" value="NZ_FNGA01000003.1"/>
</dbReference>
<keyword evidence="5" id="KW-0560">Oxidoreductase</keyword>
<dbReference type="PRINTS" id="PR00368">
    <property type="entry name" value="FADPNR"/>
</dbReference>
<dbReference type="InterPro" id="IPR036873">
    <property type="entry name" value="Rhodanese-like_dom_sf"/>
</dbReference>
<gene>
    <name evidence="8" type="ORF">SAMN05660337_2040</name>
</gene>
<dbReference type="GO" id="GO:0016491">
    <property type="term" value="F:oxidoreductase activity"/>
    <property type="evidence" value="ECO:0007669"/>
    <property type="project" value="UniProtKB-KW"/>
</dbReference>
<dbReference type="STRING" id="246191.SAMN05660337_2040"/>
<accession>A0A1G9H7M3</accession>
<evidence type="ECO:0000256" key="4">
    <source>
        <dbReference type="ARBA" id="ARBA00022827"/>
    </source>
</evidence>
<dbReference type="InterPro" id="IPR001763">
    <property type="entry name" value="Rhodanese-like_dom"/>
</dbReference>